<feature type="chain" id="PRO_5042074301" evidence="2">
    <location>
        <begin position="21"/>
        <end position="845"/>
    </location>
</feature>
<evidence type="ECO:0000256" key="2">
    <source>
        <dbReference type="SAM" id="SignalP"/>
    </source>
</evidence>
<dbReference type="EMBL" id="JARKIE010000405">
    <property type="protein sequence ID" value="KAJ7643274.1"/>
    <property type="molecule type" value="Genomic_DNA"/>
</dbReference>
<gene>
    <name evidence="3" type="ORF">B0H17DRAFT_1186984</name>
</gene>
<evidence type="ECO:0000313" key="4">
    <source>
        <dbReference type="Proteomes" id="UP001221757"/>
    </source>
</evidence>
<feature type="signal peptide" evidence="2">
    <location>
        <begin position="1"/>
        <end position="20"/>
    </location>
</feature>
<feature type="region of interest" description="Disordered" evidence="1">
    <location>
        <begin position="498"/>
        <end position="517"/>
    </location>
</feature>
<evidence type="ECO:0000256" key="1">
    <source>
        <dbReference type="SAM" id="MobiDB-lite"/>
    </source>
</evidence>
<organism evidence="3 4">
    <name type="scientific">Mycena rosella</name>
    <name type="common">Pink bonnet</name>
    <name type="synonym">Agaricus rosellus</name>
    <dbReference type="NCBI Taxonomy" id="1033263"/>
    <lineage>
        <taxon>Eukaryota</taxon>
        <taxon>Fungi</taxon>
        <taxon>Dikarya</taxon>
        <taxon>Basidiomycota</taxon>
        <taxon>Agaricomycotina</taxon>
        <taxon>Agaricomycetes</taxon>
        <taxon>Agaricomycetidae</taxon>
        <taxon>Agaricales</taxon>
        <taxon>Marasmiineae</taxon>
        <taxon>Mycenaceae</taxon>
        <taxon>Mycena</taxon>
    </lineage>
</organism>
<accession>A0AAD7C9T0</accession>
<proteinExistence type="predicted"/>
<feature type="region of interest" description="Disordered" evidence="1">
    <location>
        <begin position="628"/>
        <end position="656"/>
    </location>
</feature>
<feature type="compositionally biased region" description="Basic and acidic residues" evidence="1">
    <location>
        <begin position="595"/>
        <end position="613"/>
    </location>
</feature>
<feature type="region of interest" description="Disordered" evidence="1">
    <location>
        <begin position="573"/>
        <end position="613"/>
    </location>
</feature>
<comment type="caution">
    <text evidence="3">The sequence shown here is derived from an EMBL/GenBank/DDBJ whole genome shotgun (WGS) entry which is preliminary data.</text>
</comment>
<feature type="region of interest" description="Disordered" evidence="1">
    <location>
        <begin position="140"/>
        <end position="162"/>
    </location>
</feature>
<sequence>MLSSEFSALLALALAAMAVAGPIAPTQTVKQVSAPADDTVDAAFAPDIWPYPRNQALADDTVDAGFSPLAWPHPRNEAPADDTVDAAFNAITWHPSRNEAPADDTVDAGFSPFVWPHPRNEAPADDTVDAAFNAVTWHPSRNEAPADDTVRPPLLRPGLNGGITRDGGPDALWGRDRKCLVDECLVGIIGSCNGRSMQYVFVERESLSCSRLFVVLASEGEVHLKAVSGFNAYGSDADLSETGAGRLHFCTVGTRLPTGTERRRVGNYARTRLTSRGARRGRDRLAIVRSSSSLTRRFELSASSESRRRALAHSRPAPRRLIYPRAGPTSLARASKLHNASHHHGMPLSHASSSYSPYSHAVLCIARILHAVPAAPVPLRRLCTSSRPLPLARLHSAQPATLTARLSPPPLCRIGTWALRGVCHRWNEGLNGTLIGGRERTTEEHRHTPPTDGRFALRQIPPSLRVSPRTHTRSGIAFPAADSFRSRIRCARRTRVAEQRLENTGTHDSRAAPTPPDVCMIAFDSRRERRVAEHGRITKARTPPRAVVVRGARERGCIEERMCARALGRRVDSSTVPHRRGQLSLDASRGRRASRRAEHGGGDGGDTRVRVRVPAESEARVCRGEDADVRARRRADSSARLPAESRTRGGGARAGGGRGRMWMWMGALVDAQTAPTGVDDFHSHFFGTRTRITAIQSYPSLTLSGRITDNAVNFLAWSGSTSHSTKSTVVNQDRLTSSSPPQSQNINAITDYFARNFAALGTCGGCAPSPFSDLESVPLLRFRQHHSANFLGTATKVQNLPAEITPDTPGVNLPVEFNAWLRGVIADYPNRCTTYGGSVGGYPIM</sequence>
<name>A0AAD7C9T0_MYCRO</name>
<feature type="compositionally biased region" description="Basic and acidic residues" evidence="1">
    <location>
        <begin position="498"/>
        <end position="510"/>
    </location>
</feature>
<evidence type="ECO:0000313" key="3">
    <source>
        <dbReference type="EMBL" id="KAJ7643274.1"/>
    </source>
</evidence>
<feature type="compositionally biased region" description="Basic and acidic residues" evidence="1">
    <location>
        <begin position="628"/>
        <end position="647"/>
    </location>
</feature>
<keyword evidence="4" id="KW-1185">Reference proteome</keyword>
<protein>
    <submittedName>
        <fullName evidence="3">Uncharacterized protein</fullName>
    </submittedName>
</protein>
<reference evidence="3" key="1">
    <citation type="submission" date="2023-03" db="EMBL/GenBank/DDBJ databases">
        <title>Massive genome expansion in bonnet fungi (Mycena s.s.) driven by repeated elements and novel gene families across ecological guilds.</title>
        <authorList>
            <consortium name="Lawrence Berkeley National Laboratory"/>
            <person name="Harder C.B."/>
            <person name="Miyauchi S."/>
            <person name="Viragh M."/>
            <person name="Kuo A."/>
            <person name="Thoen E."/>
            <person name="Andreopoulos B."/>
            <person name="Lu D."/>
            <person name="Skrede I."/>
            <person name="Drula E."/>
            <person name="Henrissat B."/>
            <person name="Morin E."/>
            <person name="Kohler A."/>
            <person name="Barry K."/>
            <person name="LaButti K."/>
            <person name="Morin E."/>
            <person name="Salamov A."/>
            <person name="Lipzen A."/>
            <person name="Mereny Z."/>
            <person name="Hegedus B."/>
            <person name="Baldrian P."/>
            <person name="Stursova M."/>
            <person name="Weitz H."/>
            <person name="Taylor A."/>
            <person name="Grigoriev I.V."/>
            <person name="Nagy L.G."/>
            <person name="Martin F."/>
            <person name="Kauserud H."/>
        </authorList>
    </citation>
    <scope>NUCLEOTIDE SEQUENCE</scope>
    <source>
        <strain evidence="3">CBHHK067</strain>
    </source>
</reference>
<keyword evidence="2" id="KW-0732">Signal</keyword>
<dbReference type="Proteomes" id="UP001221757">
    <property type="component" value="Unassembled WGS sequence"/>
</dbReference>
<dbReference type="AlphaFoldDB" id="A0AAD7C9T0"/>